<protein>
    <submittedName>
        <fullName evidence="3">Mediator of RNA polymerase II transcription subunit 37c</fullName>
    </submittedName>
</protein>
<evidence type="ECO:0000256" key="1">
    <source>
        <dbReference type="ARBA" id="ARBA00022741"/>
    </source>
</evidence>
<name>A0ABQ5EYR2_9ASTR</name>
<dbReference type="Gene3D" id="3.30.30.30">
    <property type="match status" value="1"/>
</dbReference>
<dbReference type="Proteomes" id="UP001151760">
    <property type="component" value="Unassembled WGS sequence"/>
</dbReference>
<dbReference type="Pfam" id="PF00012">
    <property type="entry name" value="HSP70"/>
    <property type="match status" value="1"/>
</dbReference>
<keyword evidence="4" id="KW-1185">Reference proteome</keyword>
<dbReference type="Gene3D" id="3.30.420.40">
    <property type="match status" value="1"/>
</dbReference>
<accession>A0ABQ5EYR2</accession>
<reference evidence="3" key="1">
    <citation type="journal article" date="2022" name="Int. J. Mol. Sci.">
        <title>Draft Genome of Tanacetum Coccineum: Genomic Comparison of Closely Related Tanacetum-Family Plants.</title>
        <authorList>
            <person name="Yamashiro T."/>
            <person name="Shiraishi A."/>
            <person name="Nakayama K."/>
            <person name="Satake H."/>
        </authorList>
    </citation>
    <scope>NUCLEOTIDE SEQUENCE</scope>
</reference>
<evidence type="ECO:0000313" key="3">
    <source>
        <dbReference type="EMBL" id="GJT56201.1"/>
    </source>
</evidence>
<sequence length="110" mass="12230">METLGNHGSLGGIDALLGCPIHLPSSKVLRQLIGRRASDEIINEDMNLLSFKVVVGNDDKPKIVVTYKEEKREYAGLEVMRMINEPTSDAITYAFDKRAGVDVKTNVLLW</sequence>
<keyword evidence="2" id="KW-0067">ATP-binding</keyword>
<dbReference type="EMBL" id="BQNB010016823">
    <property type="protein sequence ID" value="GJT56201.1"/>
    <property type="molecule type" value="Genomic_DNA"/>
</dbReference>
<proteinExistence type="predicted"/>
<gene>
    <name evidence="3" type="ORF">Tco_0991255</name>
</gene>
<organism evidence="3 4">
    <name type="scientific">Tanacetum coccineum</name>
    <dbReference type="NCBI Taxonomy" id="301880"/>
    <lineage>
        <taxon>Eukaryota</taxon>
        <taxon>Viridiplantae</taxon>
        <taxon>Streptophyta</taxon>
        <taxon>Embryophyta</taxon>
        <taxon>Tracheophyta</taxon>
        <taxon>Spermatophyta</taxon>
        <taxon>Magnoliopsida</taxon>
        <taxon>eudicotyledons</taxon>
        <taxon>Gunneridae</taxon>
        <taxon>Pentapetalae</taxon>
        <taxon>asterids</taxon>
        <taxon>campanulids</taxon>
        <taxon>Asterales</taxon>
        <taxon>Asteraceae</taxon>
        <taxon>Asteroideae</taxon>
        <taxon>Anthemideae</taxon>
        <taxon>Anthemidinae</taxon>
        <taxon>Tanacetum</taxon>
    </lineage>
</organism>
<evidence type="ECO:0000256" key="2">
    <source>
        <dbReference type="ARBA" id="ARBA00022840"/>
    </source>
</evidence>
<dbReference type="InterPro" id="IPR013126">
    <property type="entry name" value="Hsp_70_fam"/>
</dbReference>
<dbReference type="PANTHER" id="PTHR19375">
    <property type="entry name" value="HEAT SHOCK PROTEIN 70KDA"/>
    <property type="match status" value="1"/>
</dbReference>
<keyword evidence="1" id="KW-0547">Nucleotide-binding</keyword>
<comment type="caution">
    <text evidence="3">The sequence shown here is derived from an EMBL/GenBank/DDBJ whole genome shotgun (WGS) entry which is preliminary data.</text>
</comment>
<reference evidence="3" key="2">
    <citation type="submission" date="2022-01" db="EMBL/GenBank/DDBJ databases">
        <authorList>
            <person name="Yamashiro T."/>
            <person name="Shiraishi A."/>
            <person name="Satake H."/>
            <person name="Nakayama K."/>
        </authorList>
    </citation>
    <scope>NUCLEOTIDE SEQUENCE</scope>
</reference>
<evidence type="ECO:0000313" key="4">
    <source>
        <dbReference type="Proteomes" id="UP001151760"/>
    </source>
</evidence>